<keyword evidence="1" id="KW-1133">Transmembrane helix</keyword>
<accession>A0A914NFZ5</accession>
<keyword evidence="2" id="KW-1185">Reference proteome</keyword>
<feature type="transmembrane region" description="Helical" evidence="1">
    <location>
        <begin position="24"/>
        <end position="43"/>
    </location>
</feature>
<evidence type="ECO:0000313" key="3">
    <source>
        <dbReference type="WBParaSite" id="Minc3s04619g36675"/>
    </source>
</evidence>
<proteinExistence type="predicted"/>
<name>A0A914NFZ5_MELIC</name>
<dbReference type="AlphaFoldDB" id="A0A914NFZ5"/>
<keyword evidence="1" id="KW-0472">Membrane</keyword>
<dbReference type="WBParaSite" id="Minc3s04619g36675">
    <property type="protein sequence ID" value="Minc3s04619g36675"/>
    <property type="gene ID" value="Minc3s04619g36675"/>
</dbReference>
<keyword evidence="1" id="KW-0812">Transmembrane</keyword>
<evidence type="ECO:0000256" key="1">
    <source>
        <dbReference type="SAM" id="Phobius"/>
    </source>
</evidence>
<evidence type="ECO:0000313" key="2">
    <source>
        <dbReference type="Proteomes" id="UP000887563"/>
    </source>
</evidence>
<sequence>MTCHFIFQSPSEQSRAHSIKSYRVFVHLPILFLILTLTNKIIFCKDWQCIVFYVCNILSYLTGENYDSVVDLLTFWFAGDSNRDVKQAIYCHMRDLFARNMRQQEQQATAWRRRMGLPERLKN</sequence>
<reference evidence="3" key="1">
    <citation type="submission" date="2022-11" db="UniProtKB">
        <authorList>
            <consortium name="WormBaseParasite"/>
        </authorList>
    </citation>
    <scope>IDENTIFICATION</scope>
</reference>
<dbReference type="Proteomes" id="UP000887563">
    <property type="component" value="Unplaced"/>
</dbReference>
<protein>
    <submittedName>
        <fullName evidence="3">Uncharacterized protein</fullName>
    </submittedName>
</protein>
<organism evidence="2 3">
    <name type="scientific">Meloidogyne incognita</name>
    <name type="common">Southern root-knot nematode worm</name>
    <name type="synonym">Oxyuris incognita</name>
    <dbReference type="NCBI Taxonomy" id="6306"/>
    <lineage>
        <taxon>Eukaryota</taxon>
        <taxon>Metazoa</taxon>
        <taxon>Ecdysozoa</taxon>
        <taxon>Nematoda</taxon>
        <taxon>Chromadorea</taxon>
        <taxon>Rhabditida</taxon>
        <taxon>Tylenchina</taxon>
        <taxon>Tylenchomorpha</taxon>
        <taxon>Tylenchoidea</taxon>
        <taxon>Meloidogynidae</taxon>
        <taxon>Meloidogyninae</taxon>
        <taxon>Meloidogyne</taxon>
        <taxon>Meloidogyne incognita group</taxon>
    </lineage>
</organism>